<sequence>MQLRCVRAALVAAAAGPLTNCSVAGDLFALPRQRGTRGLHSRRRVSGCMAHARTATLPLQACWEGDRWAKSTPEWQALPVDGVALIKTLRCVRSCGGAVSVVTASSLPNTTACTRSPLAGSSLLCAAVETPRRCCASLTGVARAPFSSSRDLPQLGGSRHTRPPSDSSPSSAAREHVSQKRHQRARAPADCHARPFPERRGTAARLSTSKGYDRHDPPPTSREEAPTKGDVDGASVADHVTDASTAGGAAFPSAAAHDVTTGWGLEDVSCRTGRTRLEELYERNLERIRAIMEQPLPPMPQDGSVSPDLFVGFASYSYQLRDQYRAVLARELQVPVKAVRLSVAWSGRFDVRHFGRVQKVCGVYVDREVLLAAACSERDCDAKMRTAEEDAASLPSPASASPLPETHRKRIHALVAAINKRGRDDLLQASFFQASLPIPEVEFALTRREHRILFCLHEWIRRRVLQRAVAVVVYGVPPPPPTATATGTGPASARPPCSTDLPEKHAITRDTANATDDDQFQQSQYEQWRCLCSTRTAEQKRAVQDKWLRLLHRRKLVPLMMSLTELATLAASAVVRDEVRGIALQHTKASAAVDEGGKGPTARRDTPLMSAVASPAALDASLQDVLVRITAVLSPPPPVTLNDGGAPAEDSEECGVHPVHLQDVIAPCGGADSATADVVAAPRFRPASTAQRESTMRWVRLVYQALILRETQSSADDHLHATAAPPAMRVSHQASLPALFTHGVYAGGHEEVMYLQRNRAAMDALLLHPHEISFKKKFVSRMRNGHRRLRMEEESAAPYSTSM</sequence>
<reference evidence="3" key="2">
    <citation type="journal article" date="2021" name="Sci. Data">
        <title>Chromosome-scale genome sequencing, assembly and annotation of six genomes from subfamily Leishmaniinae.</title>
        <authorList>
            <person name="Almutairi H."/>
            <person name="Urbaniak M.D."/>
            <person name="Bates M.D."/>
            <person name="Jariyapan N."/>
            <person name="Kwakye-Nuako G."/>
            <person name="Thomaz Soccol V."/>
            <person name="Al-Salem W.S."/>
            <person name="Dillon R.J."/>
            <person name="Bates P.A."/>
            <person name="Gatherer D."/>
        </authorList>
    </citation>
    <scope>NUCLEOTIDE SEQUENCE [LARGE SCALE GENOMIC DNA]</scope>
</reference>
<organism evidence="2 3">
    <name type="scientific">Leishmania martiniquensis</name>
    <dbReference type="NCBI Taxonomy" id="1580590"/>
    <lineage>
        <taxon>Eukaryota</taxon>
        <taxon>Discoba</taxon>
        <taxon>Euglenozoa</taxon>
        <taxon>Kinetoplastea</taxon>
        <taxon>Metakinetoplastina</taxon>
        <taxon>Trypanosomatida</taxon>
        <taxon>Trypanosomatidae</taxon>
        <taxon>Leishmaniinae</taxon>
        <taxon>Leishmania</taxon>
    </lineage>
</organism>
<dbReference type="Proteomes" id="UP000673552">
    <property type="component" value="Unassembled WGS sequence"/>
</dbReference>
<evidence type="ECO:0000313" key="2">
    <source>
        <dbReference type="EMBL" id="KAG5477803.1"/>
    </source>
</evidence>
<dbReference type="OrthoDB" id="273523at2759"/>
<feature type="region of interest" description="Disordered" evidence="1">
    <location>
        <begin position="146"/>
        <end position="234"/>
    </location>
</feature>
<feature type="compositionally biased region" description="Basic and acidic residues" evidence="1">
    <location>
        <begin position="187"/>
        <end position="201"/>
    </location>
</feature>
<reference evidence="3" key="1">
    <citation type="journal article" date="2021" name="Microbiol. Resour. Announc.">
        <title>LGAAP: Leishmaniinae Genome Assembly and Annotation Pipeline.</title>
        <authorList>
            <person name="Almutairi H."/>
            <person name="Urbaniak M.D."/>
            <person name="Bates M.D."/>
            <person name="Jariyapan N."/>
            <person name="Kwakye-Nuako G."/>
            <person name="Thomaz-Soccol V."/>
            <person name="Al-Salem W.S."/>
            <person name="Dillon R.J."/>
            <person name="Bates P.A."/>
            <person name="Gatherer D."/>
        </authorList>
    </citation>
    <scope>NUCLEOTIDE SEQUENCE [LARGE SCALE GENOMIC DNA]</scope>
</reference>
<dbReference type="RefSeq" id="XP_067178441.1">
    <property type="nucleotide sequence ID" value="XM_067322578.1"/>
</dbReference>
<dbReference type="GeneID" id="92515090"/>
<evidence type="ECO:0000313" key="3">
    <source>
        <dbReference type="Proteomes" id="UP000673552"/>
    </source>
</evidence>
<accession>A0A836KTM8</accession>
<evidence type="ECO:0000256" key="1">
    <source>
        <dbReference type="SAM" id="MobiDB-lite"/>
    </source>
</evidence>
<gene>
    <name evidence="2" type="ORF">LSCM1_05103</name>
</gene>
<keyword evidence="3" id="KW-1185">Reference proteome</keyword>
<dbReference type="AlphaFoldDB" id="A0A836KTM8"/>
<feature type="compositionally biased region" description="Basic and acidic residues" evidence="1">
    <location>
        <begin position="211"/>
        <end position="231"/>
    </location>
</feature>
<proteinExistence type="predicted"/>
<name>A0A836KTM8_9TRYP</name>
<comment type="caution">
    <text evidence="2">The sequence shown here is derived from an EMBL/GenBank/DDBJ whole genome shotgun (WGS) entry which is preliminary data.</text>
</comment>
<protein>
    <submittedName>
        <fullName evidence="2">Uncharacterized protein</fullName>
    </submittedName>
</protein>
<dbReference type="KEGG" id="lmat:92515090"/>
<dbReference type="EMBL" id="JAFEUZ010000024">
    <property type="protein sequence ID" value="KAG5477803.1"/>
    <property type="molecule type" value="Genomic_DNA"/>
</dbReference>
<feature type="compositionally biased region" description="Low complexity" evidence="1">
    <location>
        <begin position="483"/>
        <end position="496"/>
    </location>
</feature>
<feature type="region of interest" description="Disordered" evidence="1">
    <location>
        <begin position="479"/>
        <end position="498"/>
    </location>
</feature>